<proteinExistence type="predicted"/>
<evidence type="ECO:0000313" key="2">
    <source>
        <dbReference type="EMBL" id="BCS20793.1"/>
    </source>
</evidence>
<keyword evidence="3" id="KW-1185">Reference proteome</keyword>
<dbReference type="RefSeq" id="XP_041552987.1">
    <property type="nucleotide sequence ID" value="XM_041699954.1"/>
</dbReference>
<name>A0A7R7XGZ2_9EURO</name>
<feature type="compositionally biased region" description="Basic and acidic residues" evidence="1">
    <location>
        <begin position="55"/>
        <end position="67"/>
    </location>
</feature>
<dbReference type="EMBL" id="AP024444">
    <property type="protein sequence ID" value="BCS20793.1"/>
    <property type="molecule type" value="Genomic_DNA"/>
</dbReference>
<dbReference type="OrthoDB" id="5366531at2759"/>
<protein>
    <recommendedName>
        <fullName evidence="4">Pentatricopeptide repeat domain-containing protein</fullName>
    </recommendedName>
</protein>
<evidence type="ECO:0008006" key="4">
    <source>
        <dbReference type="Google" id="ProtNLM"/>
    </source>
</evidence>
<organism evidence="2 3">
    <name type="scientific">Aspergillus puulaauensis</name>
    <dbReference type="NCBI Taxonomy" id="1220207"/>
    <lineage>
        <taxon>Eukaryota</taxon>
        <taxon>Fungi</taxon>
        <taxon>Dikarya</taxon>
        <taxon>Ascomycota</taxon>
        <taxon>Pezizomycotina</taxon>
        <taxon>Eurotiomycetes</taxon>
        <taxon>Eurotiomycetidae</taxon>
        <taxon>Eurotiales</taxon>
        <taxon>Aspergillaceae</taxon>
        <taxon>Aspergillus</taxon>
    </lineage>
</organism>
<gene>
    <name evidence="2" type="ORF">APUU_21225S</name>
</gene>
<feature type="compositionally biased region" description="Polar residues" evidence="1">
    <location>
        <begin position="92"/>
        <end position="108"/>
    </location>
</feature>
<feature type="compositionally biased region" description="Polar residues" evidence="1">
    <location>
        <begin position="42"/>
        <end position="54"/>
    </location>
</feature>
<dbReference type="Proteomes" id="UP000654913">
    <property type="component" value="Chromosome 2"/>
</dbReference>
<evidence type="ECO:0000313" key="3">
    <source>
        <dbReference type="Proteomes" id="UP000654913"/>
    </source>
</evidence>
<feature type="region of interest" description="Disordered" evidence="1">
    <location>
        <begin position="42"/>
        <end position="110"/>
    </location>
</feature>
<reference evidence="2" key="1">
    <citation type="submission" date="2021-01" db="EMBL/GenBank/DDBJ databases">
        <authorList>
            <consortium name="Aspergillus puulaauensis MK2 genome sequencing consortium"/>
            <person name="Kazuki M."/>
            <person name="Futagami T."/>
        </authorList>
    </citation>
    <scope>NUCLEOTIDE SEQUENCE</scope>
    <source>
        <strain evidence="2">MK2</strain>
    </source>
</reference>
<feature type="compositionally biased region" description="Basic and acidic residues" evidence="1">
    <location>
        <begin position="79"/>
        <end position="91"/>
    </location>
</feature>
<evidence type="ECO:0000256" key="1">
    <source>
        <dbReference type="SAM" id="MobiDB-lite"/>
    </source>
</evidence>
<accession>A0A7R7XGZ2</accession>
<dbReference type="GeneID" id="64970798"/>
<dbReference type="AlphaFoldDB" id="A0A7R7XGZ2"/>
<reference evidence="2" key="2">
    <citation type="submission" date="2021-02" db="EMBL/GenBank/DDBJ databases">
        <title>Aspergillus puulaauensis MK2 genome sequence.</title>
        <authorList>
            <person name="Futagami T."/>
            <person name="Mori K."/>
            <person name="Kadooka C."/>
            <person name="Tanaka T."/>
        </authorList>
    </citation>
    <scope>NUCLEOTIDE SEQUENCE</scope>
    <source>
        <strain evidence="2">MK2</strain>
    </source>
</reference>
<dbReference type="KEGG" id="apuu:APUU_21225S"/>
<sequence>MRPALLRLLKRPSALPLIDSLILCPPAIEHLRTDLQKKCLRCQSSNPQPSTPESAESRAVKKDEHSKPSTKPLKFTVHPIEKQRPESDNRSSCDQNQDRTPLCNSPRTQLRHEASTRWQKLGLQLESLDYESDVGHTRDFGTRLVDDPAHRNDFGLWLELLIYRRRHYGNAGTRHIWEGLMRRVGGLQIPVDGEIADTLWQTFVGCGLEREGFLNEIADYALELWNETGKRWPKLYQSIVGWYVKRGRSGQAVHWHKRLQYPHLSDPNDIAQCFTSYISEYMRTPSNLLARRIAFEQICQHTDGHQVYGQVIPALIATGKPRDLFQMHEFLIARGDHPRSLEELQPLLDFAEAFISSSSTKEILWQYSTERFGSDKTVDSTSSTPDGPGKLDLEEHLEDPGFNDGFGARVFATKALTFDMILSGLKTFRVTSIGPQSLREMARKAGGSHDVLEKLDILEQANISVGDSVFSRLLSRLATENREALLSELINSDQHHDVFEDSETQVALLKSYYIAGDWRQYNLTLEVLKELLGDGLDLMSIHVRKHIAAGETTLAAGVVTDMLMKGLTPNEYSVTFMVNYLFGPRRPGRRPVQQVNLRSRHDLASVFRYLQGLSQAGANVPLKLWDELLKRYGMTDRWDELRACCLWLARRYPGYSASSSPSATAARAPGGDHLTLQRIFHRHMQEAIISWGFIIQPSKLKSYHLAGKRDERLVPFVRGILLLRELQNRGLIVQSAPVYRTCLKRLLILYGPFHWSRRRNRTLRAVNPYTIERVLSDINLAGKPHLISGERLARLYVSHIENNDPPQYRFGRQEHDRITEEDVT</sequence>